<dbReference type="PANTHER" id="PTHR43471">
    <property type="entry name" value="ABC TRANSPORTER PERMEASE"/>
    <property type="match status" value="1"/>
</dbReference>
<keyword evidence="3" id="KW-1185">Reference proteome</keyword>
<dbReference type="Proteomes" id="UP000199527">
    <property type="component" value="Unassembled WGS sequence"/>
</dbReference>
<feature type="transmembrane region" description="Helical" evidence="1">
    <location>
        <begin position="106"/>
        <end position="128"/>
    </location>
</feature>
<organism evidence="2 3">
    <name type="scientific">Ferrimonas sediminum</name>
    <dbReference type="NCBI Taxonomy" id="718193"/>
    <lineage>
        <taxon>Bacteria</taxon>
        <taxon>Pseudomonadati</taxon>
        <taxon>Pseudomonadota</taxon>
        <taxon>Gammaproteobacteria</taxon>
        <taxon>Alteromonadales</taxon>
        <taxon>Ferrimonadaceae</taxon>
        <taxon>Ferrimonas</taxon>
    </lineage>
</organism>
<evidence type="ECO:0000256" key="1">
    <source>
        <dbReference type="SAM" id="Phobius"/>
    </source>
</evidence>
<sequence>MSSPVLIVAHKEFIDGFRHRWLLFASLIFALLSLAVAFLGSAVNGQLVAPQLAPTISALATLAAFMIPLIALLLGHDSFVGEQEGGTLLLLLSYPISRGQLLLGKFIGQGAILAVTCLLGFGVTAIAMGVTMGAEQASAVMSAFVLFITSATLLSWVFLLLSYLVSLWVSTKGRAVAVGLLLWFLLVLLYDLVLLAMIVAEGGELWVKGLILANPVDLFRLSNLLYVGHDSVVGVLSVVTASSFSFGLMLLLMLAWLSLGLVATRTLFQTRAI</sequence>
<dbReference type="Pfam" id="PF12679">
    <property type="entry name" value="ABC2_membrane_2"/>
    <property type="match status" value="1"/>
</dbReference>
<evidence type="ECO:0000313" key="2">
    <source>
        <dbReference type="EMBL" id="SDK10973.1"/>
    </source>
</evidence>
<feature type="transmembrane region" description="Helical" evidence="1">
    <location>
        <begin position="140"/>
        <end position="164"/>
    </location>
</feature>
<dbReference type="RefSeq" id="WP_090367626.1">
    <property type="nucleotide sequence ID" value="NZ_FNEM01000019.1"/>
</dbReference>
<dbReference type="GO" id="GO:0140359">
    <property type="term" value="F:ABC-type transporter activity"/>
    <property type="evidence" value="ECO:0007669"/>
    <property type="project" value="InterPro"/>
</dbReference>
<keyword evidence="1" id="KW-0812">Transmembrane</keyword>
<feature type="transmembrane region" description="Helical" evidence="1">
    <location>
        <begin position="176"/>
        <end position="200"/>
    </location>
</feature>
<keyword evidence="1" id="KW-0472">Membrane</keyword>
<gene>
    <name evidence="2" type="ORF">SAMN04488540_11921</name>
</gene>
<accession>A0A1G8Z7M7</accession>
<dbReference type="GO" id="GO:0005886">
    <property type="term" value="C:plasma membrane"/>
    <property type="evidence" value="ECO:0007669"/>
    <property type="project" value="UniProtKB-SubCell"/>
</dbReference>
<evidence type="ECO:0000313" key="3">
    <source>
        <dbReference type="Proteomes" id="UP000199527"/>
    </source>
</evidence>
<proteinExistence type="predicted"/>
<dbReference type="PANTHER" id="PTHR43471:SF1">
    <property type="entry name" value="ABC TRANSPORTER PERMEASE PROTEIN NOSY-RELATED"/>
    <property type="match status" value="1"/>
</dbReference>
<feature type="transmembrane region" description="Helical" evidence="1">
    <location>
        <begin position="55"/>
        <end position="74"/>
    </location>
</feature>
<feature type="transmembrane region" description="Helical" evidence="1">
    <location>
        <begin position="21"/>
        <end position="43"/>
    </location>
</feature>
<reference evidence="3" key="1">
    <citation type="submission" date="2016-10" db="EMBL/GenBank/DDBJ databases">
        <authorList>
            <person name="Varghese N."/>
            <person name="Submissions S."/>
        </authorList>
    </citation>
    <scope>NUCLEOTIDE SEQUENCE [LARGE SCALE GENOMIC DNA]</scope>
    <source>
        <strain evidence="3">DSM 23317</strain>
    </source>
</reference>
<dbReference type="EMBL" id="FNEM01000019">
    <property type="protein sequence ID" value="SDK10973.1"/>
    <property type="molecule type" value="Genomic_DNA"/>
</dbReference>
<dbReference type="OrthoDB" id="9805862at2"/>
<keyword evidence="1" id="KW-1133">Transmembrane helix</keyword>
<dbReference type="AlphaFoldDB" id="A0A1G8Z7M7"/>
<protein>
    <submittedName>
        <fullName evidence="2">Cu-processing system permease protein</fullName>
    </submittedName>
</protein>
<name>A0A1G8Z7M7_9GAMM</name>
<feature type="transmembrane region" description="Helical" evidence="1">
    <location>
        <begin position="246"/>
        <end position="268"/>
    </location>
</feature>